<dbReference type="CDD" id="cd02440">
    <property type="entry name" value="AdoMet_MTases"/>
    <property type="match status" value="1"/>
</dbReference>
<dbReference type="GO" id="GO:0032259">
    <property type="term" value="P:methylation"/>
    <property type="evidence" value="ECO:0007669"/>
    <property type="project" value="UniProtKB-KW"/>
</dbReference>
<proteinExistence type="predicted"/>
<dbReference type="EMBL" id="JAFELM010000016">
    <property type="protein sequence ID" value="MBM6616708.1"/>
    <property type="molecule type" value="Genomic_DNA"/>
</dbReference>
<keyword evidence="3" id="KW-1185">Reference proteome</keyword>
<keyword evidence="2" id="KW-0808">Transferase</keyword>
<dbReference type="Gene3D" id="3.40.50.150">
    <property type="entry name" value="Vaccinia Virus protein VP39"/>
    <property type="match status" value="1"/>
</dbReference>
<sequence>MQETVKQVKEQYKDSKNLDARIGIHELYSTNKQDWHKWLMEQYQLPENVAILELGCGSGAFWVKNKQEIKASWNITLSDFSEGMLENAKRNIGRHPTIQYKQINIMDIPFMENSFDVVIANHMLYHVPDVQKALREVRRVLKPNGTFYTSTIGEKHMGELNTLLTEFNPRYNFLSAYKHATHFGLENGKEQLTNFFQSVHVKDFEGGLEITESEPLIQYILSASKDYSLSEEDINSIATYFNTILIQQNGKLYITKATGLFVAK</sequence>
<organism evidence="2 3">
    <name type="scientific">Bacillus suaedaesalsae</name>
    <dbReference type="NCBI Taxonomy" id="2810349"/>
    <lineage>
        <taxon>Bacteria</taxon>
        <taxon>Bacillati</taxon>
        <taxon>Bacillota</taxon>
        <taxon>Bacilli</taxon>
        <taxon>Bacillales</taxon>
        <taxon>Bacillaceae</taxon>
        <taxon>Bacillus</taxon>
    </lineage>
</organism>
<evidence type="ECO:0000259" key="1">
    <source>
        <dbReference type="Pfam" id="PF08241"/>
    </source>
</evidence>
<evidence type="ECO:0000313" key="2">
    <source>
        <dbReference type="EMBL" id="MBM6616708.1"/>
    </source>
</evidence>
<dbReference type="InterPro" id="IPR013216">
    <property type="entry name" value="Methyltransf_11"/>
</dbReference>
<dbReference type="PANTHER" id="PTHR43591">
    <property type="entry name" value="METHYLTRANSFERASE"/>
    <property type="match status" value="1"/>
</dbReference>
<protein>
    <submittedName>
        <fullName evidence="2">Class I SAM-dependent methyltransferase</fullName>
    </submittedName>
</protein>
<keyword evidence="2" id="KW-0489">Methyltransferase</keyword>
<dbReference type="GO" id="GO:0008168">
    <property type="term" value="F:methyltransferase activity"/>
    <property type="evidence" value="ECO:0007669"/>
    <property type="project" value="UniProtKB-KW"/>
</dbReference>
<feature type="domain" description="Methyltransferase type 11" evidence="1">
    <location>
        <begin position="52"/>
        <end position="148"/>
    </location>
</feature>
<dbReference type="RefSeq" id="WP_204202098.1">
    <property type="nucleotide sequence ID" value="NZ_JAFELM010000016.1"/>
</dbReference>
<dbReference type="Pfam" id="PF08241">
    <property type="entry name" value="Methyltransf_11"/>
    <property type="match status" value="1"/>
</dbReference>
<comment type="caution">
    <text evidence="2">The sequence shown here is derived from an EMBL/GenBank/DDBJ whole genome shotgun (WGS) entry which is preliminary data.</text>
</comment>
<dbReference type="Proteomes" id="UP001518925">
    <property type="component" value="Unassembled WGS sequence"/>
</dbReference>
<accession>A0ABS2DGN3</accession>
<gene>
    <name evidence="2" type="ORF">JR050_03315</name>
</gene>
<evidence type="ECO:0000313" key="3">
    <source>
        <dbReference type="Proteomes" id="UP001518925"/>
    </source>
</evidence>
<name>A0ABS2DGN3_9BACI</name>
<dbReference type="InterPro" id="IPR029063">
    <property type="entry name" value="SAM-dependent_MTases_sf"/>
</dbReference>
<reference evidence="2 3" key="1">
    <citation type="submission" date="2021-02" db="EMBL/GenBank/DDBJ databases">
        <title>Bacillus sp. RD4P76, an endophyte from a halophyte.</title>
        <authorList>
            <person name="Sun J.-Q."/>
        </authorList>
    </citation>
    <scope>NUCLEOTIDE SEQUENCE [LARGE SCALE GENOMIC DNA]</scope>
    <source>
        <strain evidence="2 3">RD4P76</strain>
    </source>
</reference>
<dbReference type="SUPFAM" id="SSF53335">
    <property type="entry name" value="S-adenosyl-L-methionine-dependent methyltransferases"/>
    <property type="match status" value="1"/>
</dbReference>